<dbReference type="InterPro" id="IPR051182">
    <property type="entry name" value="Euk_NMN_adenylyltrnsfrase"/>
</dbReference>
<accession>A0A4V5NGR7</accession>
<dbReference type="GO" id="GO:0004515">
    <property type="term" value="F:nicotinate-nucleotide adenylyltransferase activity"/>
    <property type="evidence" value="ECO:0007669"/>
    <property type="project" value="TreeGrafter"/>
</dbReference>
<evidence type="ECO:0008006" key="3">
    <source>
        <dbReference type="Google" id="ProtNLM"/>
    </source>
</evidence>
<dbReference type="PANTHER" id="PTHR12039:SF0">
    <property type="entry name" value="NICOTINAMIDE-NUCLEOTIDE ADENYLYLTRANSFERASE"/>
    <property type="match status" value="1"/>
</dbReference>
<comment type="caution">
    <text evidence="1">The sequence shown here is derived from an EMBL/GenBank/DDBJ whole genome shotgun (WGS) entry which is preliminary data.</text>
</comment>
<sequence>MAKLSTKTSSWIAVDMWESEKKEYIPTALVLGHFANKINANSERQHSNIHIVPQLIQNDVSSTKIRLFAKRRMSVRYLIPDAVVEYIEEHNLYRE</sequence>
<dbReference type="EMBL" id="NAJN01000903">
    <property type="protein sequence ID" value="TKA67509.1"/>
    <property type="molecule type" value="Genomic_DNA"/>
</dbReference>
<dbReference type="PANTHER" id="PTHR12039">
    <property type="entry name" value="NICOTINAMIDE MONONUCLEOTIDE ADENYLYLTRANSFERASE"/>
    <property type="match status" value="1"/>
</dbReference>
<dbReference type="Gene3D" id="3.40.50.620">
    <property type="entry name" value="HUPs"/>
    <property type="match status" value="2"/>
</dbReference>
<dbReference type="Proteomes" id="UP000308768">
    <property type="component" value="Unassembled WGS sequence"/>
</dbReference>
<dbReference type="STRING" id="331657.A0A4V5NGR7"/>
<dbReference type="AlphaFoldDB" id="A0A4V5NGR7"/>
<protein>
    <recommendedName>
        <fullName evidence="3">Cytidyltransferase-like domain-containing protein</fullName>
    </recommendedName>
</protein>
<dbReference type="SUPFAM" id="SSF52374">
    <property type="entry name" value="Nucleotidylyl transferase"/>
    <property type="match status" value="1"/>
</dbReference>
<organism evidence="1 2">
    <name type="scientific">Cryomyces minteri</name>
    <dbReference type="NCBI Taxonomy" id="331657"/>
    <lineage>
        <taxon>Eukaryota</taxon>
        <taxon>Fungi</taxon>
        <taxon>Dikarya</taxon>
        <taxon>Ascomycota</taxon>
        <taxon>Pezizomycotina</taxon>
        <taxon>Dothideomycetes</taxon>
        <taxon>Dothideomycetes incertae sedis</taxon>
        <taxon>Cryomyces</taxon>
    </lineage>
</organism>
<dbReference type="OrthoDB" id="422187at2759"/>
<evidence type="ECO:0000313" key="2">
    <source>
        <dbReference type="Proteomes" id="UP000308768"/>
    </source>
</evidence>
<evidence type="ECO:0000313" key="1">
    <source>
        <dbReference type="EMBL" id="TKA67509.1"/>
    </source>
</evidence>
<gene>
    <name evidence="1" type="ORF">B0A49_04337</name>
</gene>
<name>A0A4V5NGR7_9PEZI</name>
<keyword evidence="2" id="KW-1185">Reference proteome</keyword>
<dbReference type="GO" id="GO:0009435">
    <property type="term" value="P:NAD+ biosynthetic process"/>
    <property type="evidence" value="ECO:0007669"/>
    <property type="project" value="TreeGrafter"/>
</dbReference>
<dbReference type="GO" id="GO:0000309">
    <property type="term" value="F:nicotinamide-nucleotide adenylyltransferase activity"/>
    <property type="evidence" value="ECO:0007669"/>
    <property type="project" value="TreeGrafter"/>
</dbReference>
<reference evidence="1 2" key="1">
    <citation type="submission" date="2017-03" db="EMBL/GenBank/DDBJ databases">
        <title>Genomes of endolithic fungi from Antarctica.</title>
        <authorList>
            <person name="Coleine C."/>
            <person name="Masonjones S."/>
            <person name="Stajich J.E."/>
        </authorList>
    </citation>
    <scope>NUCLEOTIDE SEQUENCE [LARGE SCALE GENOMIC DNA]</scope>
    <source>
        <strain evidence="1 2">CCFEE 5187</strain>
    </source>
</reference>
<proteinExistence type="predicted"/>
<dbReference type="InterPro" id="IPR014729">
    <property type="entry name" value="Rossmann-like_a/b/a_fold"/>
</dbReference>